<protein>
    <submittedName>
        <fullName evidence="1">Uncharacterized protein</fullName>
    </submittedName>
</protein>
<dbReference type="KEGG" id="vg:26637685"/>
<dbReference type="OrthoDB" id="20688at10239"/>
<proteinExistence type="predicted"/>
<name>A0A0H4TJC2_9CAUD</name>
<evidence type="ECO:0000313" key="1">
    <source>
        <dbReference type="EMBL" id="AKQ06954.1"/>
    </source>
</evidence>
<dbReference type="RefSeq" id="YP_009211216.1">
    <property type="nucleotide sequence ID" value="NC_028937.1"/>
</dbReference>
<dbReference type="Proteomes" id="UP000201155">
    <property type="component" value="Segment"/>
</dbReference>
<gene>
    <name evidence="1" type="ORF">PBI_OVECHKIN_52</name>
</gene>
<dbReference type="GeneID" id="26637685"/>
<dbReference type="EMBL" id="KR824843">
    <property type="protein sequence ID" value="AKQ06954.1"/>
    <property type="molecule type" value="Genomic_DNA"/>
</dbReference>
<accession>A0A0H4TJC2</accession>
<evidence type="ECO:0000313" key="2">
    <source>
        <dbReference type="Proteomes" id="UP000201155"/>
    </source>
</evidence>
<keyword evidence="2" id="KW-1185">Reference proteome</keyword>
<reference evidence="1 2" key="1">
    <citation type="submission" date="2015-05" db="EMBL/GenBank/DDBJ databases">
        <authorList>
            <person name="Brusko S."/>
            <person name="Campbell R.A."/>
            <person name="Rubia G.C."/>
            <person name="Walstead R.N."/>
            <person name="Shah Z.V."/>
            <person name="Tahir R."/>
            <person name="Serrano M.G."/>
            <person name="Buck G."/>
            <person name="Lee V."/>
            <person name="Wang Y."/>
            <person name="Carvalho R."/>
            <person name="Voegtly L."/>
            <person name="Shi R."/>
            <person name="Duckworth R."/>
            <person name="Johnson A."/>
            <person name="Loviza R."/>
            <person name="Walstead R."/>
            <person name="Shah Z."/>
            <person name="Kiflezghi M."/>
            <person name="Wade K."/>
            <person name="Delesalle V.A."/>
            <person name="Bradley K.W."/>
            <person name="Asai D.J."/>
            <person name="Bowman C.A."/>
            <person name="Russell D.A."/>
            <person name="Pope W.H."/>
            <person name="Jacobs-Sera D."/>
            <person name="Hendrix R.W."/>
            <person name="Hatfull G.F."/>
        </authorList>
    </citation>
    <scope>NUCLEOTIDE SEQUENCE [LARGE SCALE GENOMIC DNA]</scope>
</reference>
<organism evidence="1 2">
    <name type="scientific">Mycobacterium phage Ovechkin</name>
    <dbReference type="NCBI Taxonomy" id="1673889"/>
    <lineage>
        <taxon>Viruses</taxon>
        <taxon>Duplodnaviria</taxon>
        <taxon>Heunggongvirae</taxon>
        <taxon>Uroviricota</taxon>
        <taxon>Caudoviricetes</taxon>
        <taxon>Gracegardnervirinae</taxon>
        <taxon>Cheoctovirus</taxon>
        <taxon>Cheoctovirus ovechkin</taxon>
    </lineage>
</organism>
<sequence length="45" mass="5264">MRQQREVSEDDLTMRIADLHGWSVPSIVDSRIARALLETYHITPR</sequence>